<name>A0ABY4L5L4_THEAE</name>
<evidence type="ECO:0000259" key="1">
    <source>
        <dbReference type="PROSITE" id="PS50995"/>
    </source>
</evidence>
<dbReference type="InterPro" id="IPR000835">
    <property type="entry name" value="HTH_MarR-typ"/>
</dbReference>
<dbReference type="InterPro" id="IPR036388">
    <property type="entry name" value="WH-like_DNA-bd_sf"/>
</dbReference>
<dbReference type="RefSeq" id="WP_248591178.1">
    <property type="nucleotide sequence ID" value="NZ_BAABEB010000011.1"/>
</dbReference>
<dbReference type="PANTHER" id="PTHR33164">
    <property type="entry name" value="TRANSCRIPTIONAL REGULATOR, MARR FAMILY"/>
    <property type="match status" value="1"/>
</dbReference>
<dbReference type="InterPro" id="IPR036390">
    <property type="entry name" value="WH_DNA-bd_sf"/>
</dbReference>
<proteinExistence type="predicted"/>
<dbReference type="Pfam" id="PF01047">
    <property type="entry name" value="MarR"/>
    <property type="match status" value="1"/>
</dbReference>
<dbReference type="PROSITE" id="PS50995">
    <property type="entry name" value="HTH_MARR_2"/>
    <property type="match status" value="1"/>
</dbReference>
<dbReference type="Proteomes" id="UP000832041">
    <property type="component" value="Chromosome"/>
</dbReference>
<dbReference type="SUPFAM" id="SSF46785">
    <property type="entry name" value="Winged helix' DNA-binding domain"/>
    <property type="match status" value="1"/>
</dbReference>
<dbReference type="Gene3D" id="1.10.10.10">
    <property type="entry name" value="Winged helix-like DNA-binding domain superfamily/Winged helix DNA-binding domain"/>
    <property type="match status" value="1"/>
</dbReference>
<sequence>MSTDPSPRRDSGHRAALVDRISAGGRELGNAAVVFHTVLAERLGLGATEWKTLDLLERHGPMTAGELVRRSGLAPASITGVVDRLQRRGYVRRDRDPQDGRRVVVRISDTDALHRDVGSAFTGLLTRLEKLYEHYTDEQLETIEGFLREAARLQREAAAELAGGGGDDR</sequence>
<accession>A0ABY4L5L4</accession>
<keyword evidence="3" id="KW-1185">Reference proteome</keyword>
<feature type="domain" description="HTH marR-type" evidence="1">
    <location>
        <begin position="14"/>
        <end position="152"/>
    </location>
</feature>
<dbReference type="EMBL" id="CP051627">
    <property type="protein sequence ID" value="UPT22674.1"/>
    <property type="molecule type" value="Genomic_DNA"/>
</dbReference>
<reference evidence="2 3" key="1">
    <citation type="submission" date="2020-04" db="EMBL/GenBank/DDBJ databases">
        <title>Thermobifida alba genome sequencing and assembly.</title>
        <authorList>
            <person name="Luzics S."/>
            <person name="Horvath B."/>
            <person name="Nagy I."/>
            <person name="Toth A."/>
            <person name="Nagy I."/>
            <person name="Kukolya J."/>
        </authorList>
    </citation>
    <scope>NUCLEOTIDE SEQUENCE [LARGE SCALE GENOMIC DNA]</scope>
    <source>
        <strain evidence="2 3">DSM 43795</strain>
    </source>
</reference>
<dbReference type="SMART" id="SM00347">
    <property type="entry name" value="HTH_MARR"/>
    <property type="match status" value="1"/>
</dbReference>
<evidence type="ECO:0000313" key="3">
    <source>
        <dbReference type="Proteomes" id="UP000832041"/>
    </source>
</evidence>
<protein>
    <submittedName>
        <fullName evidence="2">MarR family transcriptional regulator</fullName>
    </submittedName>
</protein>
<gene>
    <name evidence="2" type="ORF">FOF52_18400</name>
</gene>
<organism evidence="2 3">
    <name type="scientific">Thermobifida alba</name>
    <name type="common">Thermomonospora alba</name>
    <dbReference type="NCBI Taxonomy" id="53522"/>
    <lineage>
        <taxon>Bacteria</taxon>
        <taxon>Bacillati</taxon>
        <taxon>Actinomycetota</taxon>
        <taxon>Actinomycetes</taxon>
        <taxon>Streptosporangiales</taxon>
        <taxon>Nocardiopsidaceae</taxon>
        <taxon>Thermobifida</taxon>
    </lineage>
</organism>
<dbReference type="InterPro" id="IPR039422">
    <property type="entry name" value="MarR/SlyA-like"/>
</dbReference>
<dbReference type="PANTHER" id="PTHR33164:SF106">
    <property type="entry name" value="TRANSCRIPTIONAL REGULATORY PROTEIN"/>
    <property type="match status" value="1"/>
</dbReference>
<evidence type="ECO:0000313" key="2">
    <source>
        <dbReference type="EMBL" id="UPT22674.1"/>
    </source>
</evidence>